<name>A0A926DC31_9FIRM</name>
<proteinExistence type="predicted"/>
<keyword evidence="1" id="KW-0812">Transmembrane</keyword>
<evidence type="ECO:0000313" key="2">
    <source>
        <dbReference type="EMBL" id="MBC8535808.1"/>
    </source>
</evidence>
<sequence>MNKREIRHTLEQLDRLPLPDREAMLRFYQPQARPAGTAPRRPAHRRFAAVCAAAVLVIAGAAGIAVVAEAREYNTAVAFFEQNDLSSQGLTREELKRVYRDIKTGAFTYGKTADVLARSVSGYEIFQQEPTPQDLEEIWNYKNSGDLLAAQTTQSDMRWEYHYQMDSTLGFERLAYTTLTKWEGDTELWSAELRDFVISGTAAAGEYVVVFGESSSWSSEQRDFGRLALIDADGTVLWDISPDNGFHRETYSQALCDESGIVVFGRGDLEQLCFTRYDYSGNCLQFEKQQVGLYGIGAAVRLNDGYLVQLRSFSRDILMRLDADGSAVDSFTYTADDAQYVIRDMLPFGGKIYLSAYAVPKTGEDREGLNSLVEYIFEQRGGAIAPDELTPLLREHYTAVLLVCDSASGQPVEFYSVRGSVGAELTESDGGSMVWEVESIADVSFSPMTSSFTFGGTSRLFRYEFDRTGFLIHREKTGELRDFRR</sequence>
<gene>
    <name evidence="2" type="ORF">H8695_03770</name>
</gene>
<comment type="caution">
    <text evidence="2">The sequence shown here is derived from an EMBL/GenBank/DDBJ whole genome shotgun (WGS) entry which is preliminary data.</text>
</comment>
<reference evidence="2" key="1">
    <citation type="submission" date="2020-08" db="EMBL/GenBank/DDBJ databases">
        <title>Genome public.</title>
        <authorList>
            <person name="Liu C."/>
            <person name="Sun Q."/>
        </authorList>
    </citation>
    <scope>NUCLEOTIDE SEQUENCE</scope>
    <source>
        <strain evidence="2">BX7</strain>
    </source>
</reference>
<evidence type="ECO:0000256" key="1">
    <source>
        <dbReference type="SAM" id="Phobius"/>
    </source>
</evidence>
<dbReference type="Proteomes" id="UP000620366">
    <property type="component" value="Unassembled WGS sequence"/>
</dbReference>
<evidence type="ECO:0000313" key="3">
    <source>
        <dbReference type="Proteomes" id="UP000620366"/>
    </source>
</evidence>
<organism evidence="2 3">
    <name type="scientific">Feifania hominis</name>
    <dbReference type="NCBI Taxonomy" id="2763660"/>
    <lineage>
        <taxon>Bacteria</taxon>
        <taxon>Bacillati</taxon>
        <taxon>Bacillota</taxon>
        <taxon>Clostridia</taxon>
        <taxon>Eubacteriales</taxon>
        <taxon>Feifaniaceae</taxon>
        <taxon>Feifania</taxon>
    </lineage>
</organism>
<keyword evidence="1" id="KW-1133">Transmembrane helix</keyword>
<accession>A0A926DC31</accession>
<keyword evidence="3" id="KW-1185">Reference proteome</keyword>
<keyword evidence="1" id="KW-0472">Membrane</keyword>
<dbReference type="RefSeq" id="WP_249299552.1">
    <property type="nucleotide sequence ID" value="NZ_JACRSP010000002.1"/>
</dbReference>
<dbReference type="EMBL" id="JACRSP010000002">
    <property type="protein sequence ID" value="MBC8535808.1"/>
    <property type="molecule type" value="Genomic_DNA"/>
</dbReference>
<protein>
    <submittedName>
        <fullName evidence="2">Uncharacterized protein</fullName>
    </submittedName>
</protein>
<dbReference type="AlphaFoldDB" id="A0A926DC31"/>
<feature type="transmembrane region" description="Helical" evidence="1">
    <location>
        <begin position="47"/>
        <end position="68"/>
    </location>
</feature>